<evidence type="ECO:0000256" key="3">
    <source>
        <dbReference type="ARBA" id="ARBA00022448"/>
    </source>
</evidence>
<feature type="domain" description="Multidrug resistance protein MdtA-like barrel-sandwich hybrid" evidence="5">
    <location>
        <begin position="76"/>
        <end position="223"/>
    </location>
</feature>
<evidence type="ECO:0000313" key="7">
    <source>
        <dbReference type="EMBL" id="QDV05793.1"/>
    </source>
</evidence>
<evidence type="ECO:0000256" key="4">
    <source>
        <dbReference type="SAM" id="Phobius"/>
    </source>
</evidence>
<feature type="domain" description="Multidrug resistance protein MdtA-like C-terminal permuted SH3" evidence="6">
    <location>
        <begin position="313"/>
        <end position="368"/>
    </location>
</feature>
<protein>
    <submittedName>
        <fullName evidence="7">Multidrug resistance protein MdtA</fullName>
    </submittedName>
</protein>
<dbReference type="GO" id="GO:0015562">
    <property type="term" value="F:efflux transmembrane transporter activity"/>
    <property type="evidence" value="ECO:0007669"/>
    <property type="project" value="TreeGrafter"/>
</dbReference>
<dbReference type="SUPFAM" id="SSF111369">
    <property type="entry name" value="HlyD-like secretion proteins"/>
    <property type="match status" value="1"/>
</dbReference>
<proteinExistence type="inferred from homology"/>
<evidence type="ECO:0000313" key="8">
    <source>
        <dbReference type="Proteomes" id="UP000320390"/>
    </source>
</evidence>
<dbReference type="Gene3D" id="2.40.420.20">
    <property type="match status" value="1"/>
</dbReference>
<reference evidence="7 8" key="1">
    <citation type="submission" date="2019-02" db="EMBL/GenBank/DDBJ databases">
        <title>Deep-cultivation of Planctomycetes and their phenomic and genomic characterization uncovers novel biology.</title>
        <authorList>
            <person name="Wiegand S."/>
            <person name="Jogler M."/>
            <person name="Boedeker C."/>
            <person name="Pinto D."/>
            <person name="Vollmers J."/>
            <person name="Rivas-Marin E."/>
            <person name="Kohn T."/>
            <person name="Peeters S.H."/>
            <person name="Heuer A."/>
            <person name="Rast P."/>
            <person name="Oberbeckmann S."/>
            <person name="Bunk B."/>
            <person name="Jeske O."/>
            <person name="Meyerdierks A."/>
            <person name="Storesund J.E."/>
            <person name="Kallscheuer N."/>
            <person name="Luecker S."/>
            <person name="Lage O.M."/>
            <person name="Pohl T."/>
            <person name="Merkel B.J."/>
            <person name="Hornburger P."/>
            <person name="Mueller R.-W."/>
            <person name="Bruemmer F."/>
            <person name="Labrenz M."/>
            <person name="Spormann A.M."/>
            <person name="Op den Camp H."/>
            <person name="Overmann J."/>
            <person name="Amann R."/>
            <person name="Jetten M.S.M."/>
            <person name="Mascher T."/>
            <person name="Medema M.H."/>
            <person name="Devos D.P."/>
            <person name="Kaster A.-K."/>
            <person name="Ovreas L."/>
            <person name="Rohde M."/>
            <person name="Galperin M.Y."/>
            <person name="Jogler C."/>
        </authorList>
    </citation>
    <scope>NUCLEOTIDE SEQUENCE [LARGE SCALE GENOMIC DNA]</scope>
    <source>
        <strain evidence="7 8">Poly30</strain>
    </source>
</reference>
<keyword evidence="4" id="KW-0472">Membrane</keyword>
<dbReference type="Pfam" id="PF25917">
    <property type="entry name" value="BSH_RND"/>
    <property type="match status" value="1"/>
</dbReference>
<dbReference type="NCBIfam" id="TIGR01730">
    <property type="entry name" value="RND_mfp"/>
    <property type="match status" value="1"/>
</dbReference>
<dbReference type="Gene3D" id="2.40.30.170">
    <property type="match status" value="1"/>
</dbReference>
<dbReference type="AlphaFoldDB" id="A0A518ENY7"/>
<evidence type="ECO:0000259" key="5">
    <source>
        <dbReference type="Pfam" id="PF25917"/>
    </source>
</evidence>
<evidence type="ECO:0000256" key="2">
    <source>
        <dbReference type="ARBA" id="ARBA00009477"/>
    </source>
</evidence>
<dbReference type="Gene3D" id="1.10.287.470">
    <property type="entry name" value="Helix hairpin bin"/>
    <property type="match status" value="1"/>
</dbReference>
<dbReference type="Gene3D" id="2.40.50.100">
    <property type="match status" value="1"/>
</dbReference>
<dbReference type="RefSeq" id="WP_145195407.1">
    <property type="nucleotide sequence ID" value="NZ_CP036434.1"/>
</dbReference>
<keyword evidence="3" id="KW-0813">Transport</keyword>
<gene>
    <name evidence="7" type="primary">mdtA_2</name>
    <name evidence="7" type="ORF">Poly30_12950</name>
</gene>
<sequence length="401" mass="42033">MASPIQTAGRILRYVAPVLVIAVAVVAARAIIAAKKAPPKVERAPRVLPVEVARAQPITAAPTYEAYGVVRPLNELSVRPVVGGPVVEVHPNMIAGGRVKAGELLFRVDPRDYELSLATARAALLGSEANLAIEEGSAAVAKSEWELLEDAIETTDAGKSLALREPYLKRQRAEVESARANVGMAELNLERTSVRAPFDAVILTESLEVGSQVSPGTEVARIVATGSFLVEVNIPAERTGALDFSGTPATIRLSDADGSQPREGELLRLAGEVDTAGRMARAQIALIDPLSGSDPMLLGSYVRVDVPLQGTPDALSIPRSALREGDVVWLARDGKELAFQPVTVTHRRNEDVLISSGLKPGQEVITSPIAVPVPGTALRVLDGTASSTPSAGGEMAGGADQ</sequence>
<dbReference type="PANTHER" id="PTHR30469:SF38">
    <property type="entry name" value="HLYD FAMILY SECRETION PROTEIN"/>
    <property type="match status" value="1"/>
</dbReference>
<dbReference type="Pfam" id="PF25967">
    <property type="entry name" value="RND-MFP_C"/>
    <property type="match status" value="1"/>
</dbReference>
<keyword evidence="4" id="KW-1133">Transmembrane helix</keyword>
<dbReference type="PANTHER" id="PTHR30469">
    <property type="entry name" value="MULTIDRUG RESISTANCE PROTEIN MDTA"/>
    <property type="match status" value="1"/>
</dbReference>
<comment type="similarity">
    <text evidence="2">Belongs to the membrane fusion protein (MFP) (TC 8.A.1) family.</text>
</comment>
<accession>A0A518ENY7</accession>
<organism evidence="7 8">
    <name type="scientific">Saltatorellus ferox</name>
    <dbReference type="NCBI Taxonomy" id="2528018"/>
    <lineage>
        <taxon>Bacteria</taxon>
        <taxon>Pseudomonadati</taxon>
        <taxon>Planctomycetota</taxon>
        <taxon>Planctomycetia</taxon>
        <taxon>Planctomycetia incertae sedis</taxon>
        <taxon>Saltatorellus</taxon>
    </lineage>
</organism>
<evidence type="ECO:0000256" key="1">
    <source>
        <dbReference type="ARBA" id="ARBA00004196"/>
    </source>
</evidence>
<dbReference type="Proteomes" id="UP000320390">
    <property type="component" value="Chromosome"/>
</dbReference>
<dbReference type="InterPro" id="IPR058625">
    <property type="entry name" value="MdtA-like_BSH"/>
</dbReference>
<comment type="subcellular location">
    <subcellularLocation>
        <location evidence="1">Cell envelope</location>
    </subcellularLocation>
</comment>
<keyword evidence="4" id="KW-0812">Transmembrane</keyword>
<dbReference type="InterPro" id="IPR058627">
    <property type="entry name" value="MdtA-like_C"/>
</dbReference>
<name>A0A518ENY7_9BACT</name>
<dbReference type="EMBL" id="CP036434">
    <property type="protein sequence ID" value="QDV05793.1"/>
    <property type="molecule type" value="Genomic_DNA"/>
</dbReference>
<dbReference type="InterPro" id="IPR006143">
    <property type="entry name" value="RND_pump_MFP"/>
</dbReference>
<keyword evidence="8" id="KW-1185">Reference proteome</keyword>
<dbReference type="GO" id="GO:1990281">
    <property type="term" value="C:efflux pump complex"/>
    <property type="evidence" value="ECO:0007669"/>
    <property type="project" value="TreeGrafter"/>
</dbReference>
<feature type="transmembrane region" description="Helical" evidence="4">
    <location>
        <begin position="12"/>
        <end position="32"/>
    </location>
</feature>
<evidence type="ECO:0000259" key="6">
    <source>
        <dbReference type="Pfam" id="PF25967"/>
    </source>
</evidence>
<dbReference type="OrthoDB" id="9781888at2"/>